<protein>
    <recommendedName>
        <fullName evidence="5">Succinylglutamate desuccinylase/Aspartoacylase catalytic domain-containing protein</fullName>
    </recommendedName>
</protein>
<sequence>MKAAGFTIRGERIPPGTRRTVDLPLPPLFTHTPLAMPVHVVCGRRDGPRLFVSAAIHGDEINGVEIIRRLLRSPALVRLRGVLVAIPVVNVHGFVTHSRYLPDRRDLNRSFPGSPEGSLAARIAHLFLEEIVARCTHGIDLHTGAGHRFNLAQIRANLDDEETLRLARAFGAPVLIHAAVRDGSLREAAAARGIPTLLYETGEALRFDELSIRAGVRGILHVMEALGMIAARRRGRPLPEPVLTRETAWVRAPMSGVLRMLVAPGGRVDEGGLLAVIADPFGEREMEVRAPFAGIVIGRTQLPLANAGDALFHIARFRRPDAAVETVEAFHEALQPEPPDVPYPEGPLL</sequence>
<evidence type="ECO:0000256" key="4">
    <source>
        <dbReference type="ARBA" id="ARBA00022833"/>
    </source>
</evidence>
<keyword evidence="2" id="KW-0479">Metal-binding</keyword>
<proteinExistence type="predicted"/>
<dbReference type="PANTHER" id="PTHR37326">
    <property type="entry name" value="BLL3975 PROTEIN"/>
    <property type="match status" value="1"/>
</dbReference>
<keyword evidence="4" id="KW-0862">Zinc</keyword>
<dbReference type="EMBL" id="RJVI01000001">
    <property type="protein sequence ID" value="ROR34545.1"/>
    <property type="molecule type" value="Genomic_DNA"/>
</dbReference>
<comment type="cofactor">
    <cofactor evidence="1">
        <name>Zn(2+)</name>
        <dbReference type="ChEBI" id="CHEBI:29105"/>
    </cofactor>
</comment>
<name>A0A3N1Y6Z9_9GAMM</name>
<dbReference type="InterPro" id="IPR053138">
    <property type="entry name" value="N-alpha-Ac-DABA_deacetylase"/>
</dbReference>
<dbReference type="SUPFAM" id="SSF53187">
    <property type="entry name" value="Zn-dependent exopeptidases"/>
    <property type="match status" value="1"/>
</dbReference>
<dbReference type="RefSeq" id="WP_245995104.1">
    <property type="nucleotide sequence ID" value="NZ_RJVI01000001.1"/>
</dbReference>
<dbReference type="Gene3D" id="3.40.630.10">
    <property type="entry name" value="Zn peptidases"/>
    <property type="match status" value="1"/>
</dbReference>
<dbReference type="InterPro" id="IPR055438">
    <property type="entry name" value="AstE_AspA_cat"/>
</dbReference>
<gene>
    <name evidence="6" type="ORF">EDC57_0443</name>
</gene>
<dbReference type="PANTHER" id="PTHR37326:SF2">
    <property type="entry name" value="SUCCINYLGLUTAMATE DESUCCINYLASE_ASPARTOACYLASE FAMILY PROTEIN"/>
    <property type="match status" value="1"/>
</dbReference>
<dbReference type="GO" id="GO:0016811">
    <property type="term" value="F:hydrolase activity, acting on carbon-nitrogen (but not peptide) bonds, in linear amides"/>
    <property type="evidence" value="ECO:0007669"/>
    <property type="project" value="InterPro"/>
</dbReference>
<evidence type="ECO:0000313" key="7">
    <source>
        <dbReference type="Proteomes" id="UP000276634"/>
    </source>
</evidence>
<evidence type="ECO:0000313" key="6">
    <source>
        <dbReference type="EMBL" id="ROR34545.1"/>
    </source>
</evidence>
<dbReference type="InterPro" id="IPR043795">
    <property type="entry name" value="N-alpha-Ac-DABA-like"/>
</dbReference>
<keyword evidence="7" id="KW-1185">Reference proteome</keyword>
<dbReference type="GO" id="GO:0046872">
    <property type="term" value="F:metal ion binding"/>
    <property type="evidence" value="ECO:0007669"/>
    <property type="project" value="UniProtKB-KW"/>
</dbReference>
<organism evidence="6 7">
    <name type="scientific">Inmirania thermothiophila</name>
    <dbReference type="NCBI Taxonomy" id="1750597"/>
    <lineage>
        <taxon>Bacteria</taxon>
        <taxon>Pseudomonadati</taxon>
        <taxon>Pseudomonadota</taxon>
        <taxon>Gammaproteobacteria</taxon>
        <taxon>Chromatiales</taxon>
        <taxon>Ectothiorhodospiraceae</taxon>
        <taxon>Inmirania</taxon>
    </lineage>
</organism>
<reference evidence="6 7" key="1">
    <citation type="submission" date="2018-11" db="EMBL/GenBank/DDBJ databases">
        <title>Genomic Encyclopedia of Type Strains, Phase IV (KMG-IV): sequencing the most valuable type-strain genomes for metagenomic binning, comparative biology and taxonomic classification.</title>
        <authorList>
            <person name="Goeker M."/>
        </authorList>
    </citation>
    <scope>NUCLEOTIDE SEQUENCE [LARGE SCALE GENOMIC DNA]</scope>
    <source>
        <strain evidence="6 7">DSM 100275</strain>
    </source>
</reference>
<evidence type="ECO:0000259" key="5">
    <source>
        <dbReference type="Pfam" id="PF24827"/>
    </source>
</evidence>
<dbReference type="Pfam" id="PF24827">
    <property type="entry name" value="AstE_AspA_cat"/>
    <property type="match status" value="1"/>
</dbReference>
<keyword evidence="3" id="KW-0378">Hydrolase</keyword>
<comment type="caution">
    <text evidence="6">The sequence shown here is derived from an EMBL/GenBank/DDBJ whole genome shotgun (WGS) entry which is preliminary data.</text>
</comment>
<dbReference type="GO" id="GO:0016788">
    <property type="term" value="F:hydrolase activity, acting on ester bonds"/>
    <property type="evidence" value="ECO:0007669"/>
    <property type="project" value="InterPro"/>
</dbReference>
<dbReference type="AlphaFoldDB" id="A0A3N1Y6Z9"/>
<dbReference type="Proteomes" id="UP000276634">
    <property type="component" value="Unassembled WGS sequence"/>
</dbReference>
<evidence type="ECO:0000256" key="3">
    <source>
        <dbReference type="ARBA" id="ARBA00022801"/>
    </source>
</evidence>
<dbReference type="PIRSF" id="PIRSF039012">
    <property type="entry name" value="ASP"/>
    <property type="match status" value="1"/>
</dbReference>
<dbReference type="CDD" id="cd06251">
    <property type="entry name" value="M14_ASTE_ASPA-like"/>
    <property type="match status" value="1"/>
</dbReference>
<accession>A0A3N1Y6Z9</accession>
<evidence type="ECO:0000256" key="1">
    <source>
        <dbReference type="ARBA" id="ARBA00001947"/>
    </source>
</evidence>
<evidence type="ECO:0000256" key="2">
    <source>
        <dbReference type="ARBA" id="ARBA00022723"/>
    </source>
</evidence>
<feature type="domain" description="Succinylglutamate desuccinylase/Aspartoacylase catalytic" evidence="5">
    <location>
        <begin position="46"/>
        <end position="225"/>
    </location>
</feature>